<gene>
    <name evidence="8" type="ORF">g.22933</name>
    <name evidence="7" type="ORF">g.22937</name>
</gene>
<evidence type="ECO:0000313" key="7">
    <source>
        <dbReference type="EMBL" id="JAS70142.1"/>
    </source>
</evidence>
<dbReference type="GO" id="GO:0008270">
    <property type="term" value="F:zinc ion binding"/>
    <property type="evidence" value="ECO:0007669"/>
    <property type="project" value="UniProtKB-KW"/>
</dbReference>
<evidence type="ECO:0000256" key="1">
    <source>
        <dbReference type="ARBA" id="ARBA00022723"/>
    </source>
</evidence>
<dbReference type="Gene3D" id="3.30.40.10">
    <property type="entry name" value="Zinc/RING finger domain, C3HC4 (zinc finger)"/>
    <property type="match status" value="1"/>
</dbReference>
<dbReference type="EMBL" id="GECU01037564">
    <property type="protein sequence ID" value="JAS70142.1"/>
    <property type="molecule type" value="Transcribed_RNA"/>
</dbReference>
<dbReference type="InterPro" id="IPR017907">
    <property type="entry name" value="Znf_RING_CS"/>
</dbReference>
<evidence type="ECO:0000256" key="2">
    <source>
        <dbReference type="ARBA" id="ARBA00022771"/>
    </source>
</evidence>
<dbReference type="EMBL" id="GECU01030986">
    <property type="protein sequence ID" value="JAS76720.1"/>
    <property type="molecule type" value="Transcribed_RNA"/>
</dbReference>
<dbReference type="InterPro" id="IPR001841">
    <property type="entry name" value="Znf_RING"/>
</dbReference>
<feature type="region of interest" description="Disordered" evidence="5">
    <location>
        <begin position="1"/>
        <end position="77"/>
    </location>
</feature>
<feature type="domain" description="RING-type" evidence="6">
    <location>
        <begin position="193"/>
        <end position="227"/>
    </location>
</feature>
<dbReference type="PROSITE" id="PS50089">
    <property type="entry name" value="ZF_RING_2"/>
    <property type="match status" value="1"/>
</dbReference>
<feature type="compositionally biased region" description="Polar residues" evidence="5">
    <location>
        <begin position="40"/>
        <end position="63"/>
    </location>
</feature>
<dbReference type="Pfam" id="PF13920">
    <property type="entry name" value="zf-C3HC4_3"/>
    <property type="match status" value="1"/>
</dbReference>
<keyword evidence="1" id="KW-0479">Metal-binding</keyword>
<evidence type="ECO:0000256" key="4">
    <source>
        <dbReference type="PROSITE-ProRule" id="PRU00175"/>
    </source>
</evidence>
<organism evidence="8">
    <name type="scientific">Homalodisca liturata</name>
    <dbReference type="NCBI Taxonomy" id="320908"/>
    <lineage>
        <taxon>Eukaryota</taxon>
        <taxon>Metazoa</taxon>
        <taxon>Ecdysozoa</taxon>
        <taxon>Arthropoda</taxon>
        <taxon>Hexapoda</taxon>
        <taxon>Insecta</taxon>
        <taxon>Pterygota</taxon>
        <taxon>Neoptera</taxon>
        <taxon>Paraneoptera</taxon>
        <taxon>Hemiptera</taxon>
        <taxon>Auchenorrhyncha</taxon>
        <taxon>Membracoidea</taxon>
        <taxon>Cicadellidae</taxon>
        <taxon>Cicadellinae</taxon>
        <taxon>Proconiini</taxon>
        <taxon>Homalodisca</taxon>
    </lineage>
</organism>
<dbReference type="SUPFAM" id="SSF57850">
    <property type="entry name" value="RING/U-box"/>
    <property type="match status" value="1"/>
</dbReference>
<proteinExistence type="predicted"/>
<protein>
    <recommendedName>
        <fullName evidence="6">RING-type domain-containing protein</fullName>
    </recommendedName>
</protein>
<dbReference type="PROSITE" id="PS00518">
    <property type="entry name" value="ZF_RING_1"/>
    <property type="match status" value="1"/>
</dbReference>
<feature type="compositionally biased region" description="Polar residues" evidence="5">
    <location>
        <begin position="20"/>
        <end position="33"/>
    </location>
</feature>
<evidence type="ECO:0000259" key="6">
    <source>
        <dbReference type="PROSITE" id="PS50089"/>
    </source>
</evidence>
<sequence length="239" mass="25999">MMPLPQPRRLPRISIAPAQAPSTSRSSGGSNVATVAPAQAPSTSRASAGSNVDSTQPSTSTGRTGACRRPPAAASGVDVSRQRIRELVLDHFLQSFVSQRHAPVECTVGVLVAMSTLRAELRDILWLVDHLLDETPRDQSLMVAYALWREVRTSLEGLLIGIGESMESAAPRNPYDIDPEEPEPSPPARHVRCCVCMDRLPTVGLRPCGHTLCPQCAHRLLRCPICRVIIHGRMPLFFS</sequence>
<accession>A0A1B6HPW5</accession>
<evidence type="ECO:0000256" key="3">
    <source>
        <dbReference type="ARBA" id="ARBA00022833"/>
    </source>
</evidence>
<reference evidence="8" key="1">
    <citation type="submission" date="2015-11" db="EMBL/GenBank/DDBJ databases">
        <title>De novo transcriptome assembly of four potential Pierce s Disease insect vectors from Arizona vineyards.</title>
        <authorList>
            <person name="Tassone E.E."/>
        </authorList>
    </citation>
    <scope>NUCLEOTIDE SEQUENCE</scope>
</reference>
<evidence type="ECO:0000313" key="8">
    <source>
        <dbReference type="EMBL" id="JAS76720.1"/>
    </source>
</evidence>
<keyword evidence="3" id="KW-0862">Zinc</keyword>
<dbReference type="AlphaFoldDB" id="A0A1B6HPW5"/>
<keyword evidence="2 4" id="KW-0863">Zinc-finger</keyword>
<name>A0A1B6HPW5_9HEMI</name>
<evidence type="ECO:0000256" key="5">
    <source>
        <dbReference type="SAM" id="MobiDB-lite"/>
    </source>
</evidence>
<dbReference type="InterPro" id="IPR013083">
    <property type="entry name" value="Znf_RING/FYVE/PHD"/>
</dbReference>